<evidence type="ECO:0000259" key="5">
    <source>
        <dbReference type="PROSITE" id="PS50043"/>
    </source>
</evidence>
<dbReference type="InterPro" id="IPR000792">
    <property type="entry name" value="Tscrpt_reg_LuxR_C"/>
</dbReference>
<evidence type="ECO:0000256" key="2">
    <source>
        <dbReference type="ARBA" id="ARBA00023125"/>
    </source>
</evidence>
<dbReference type="EMBL" id="JAGZSV010000022">
    <property type="protein sequence ID" value="MBS6940298.1"/>
    <property type="molecule type" value="Genomic_DNA"/>
</dbReference>
<feature type="transmembrane region" description="Helical" evidence="4">
    <location>
        <begin position="328"/>
        <end position="347"/>
    </location>
</feature>
<dbReference type="InterPro" id="IPR016032">
    <property type="entry name" value="Sig_transdc_resp-reg_C-effctor"/>
</dbReference>
<keyword evidence="1" id="KW-0805">Transcription regulation</keyword>
<feature type="transmembrane region" description="Helical" evidence="4">
    <location>
        <begin position="248"/>
        <end position="265"/>
    </location>
</feature>
<feature type="transmembrane region" description="Helical" evidence="4">
    <location>
        <begin position="169"/>
        <end position="186"/>
    </location>
</feature>
<comment type="caution">
    <text evidence="6">The sequence shown here is derived from an EMBL/GenBank/DDBJ whole genome shotgun (WGS) entry which is preliminary data.</text>
</comment>
<feature type="transmembrane region" description="Helical" evidence="4">
    <location>
        <begin position="52"/>
        <end position="74"/>
    </location>
</feature>
<dbReference type="SUPFAM" id="SSF46894">
    <property type="entry name" value="C-terminal effector domain of the bipartite response regulators"/>
    <property type="match status" value="1"/>
</dbReference>
<keyword evidence="3" id="KW-0804">Transcription</keyword>
<dbReference type="PROSITE" id="PS50043">
    <property type="entry name" value="HTH_LUXR_2"/>
    <property type="match status" value="1"/>
</dbReference>
<dbReference type="InterPro" id="IPR036388">
    <property type="entry name" value="WH-like_DNA-bd_sf"/>
</dbReference>
<evidence type="ECO:0000313" key="6">
    <source>
        <dbReference type="EMBL" id="MBS6940298.1"/>
    </source>
</evidence>
<dbReference type="GO" id="GO:0006355">
    <property type="term" value="P:regulation of DNA-templated transcription"/>
    <property type="evidence" value="ECO:0007669"/>
    <property type="project" value="InterPro"/>
</dbReference>
<feature type="domain" description="HTH luxR-type" evidence="5">
    <location>
        <begin position="412"/>
        <end position="477"/>
    </location>
</feature>
<evidence type="ECO:0000256" key="3">
    <source>
        <dbReference type="ARBA" id="ARBA00023163"/>
    </source>
</evidence>
<protein>
    <submittedName>
        <fullName evidence="6">Helix-turn-helix transcriptional regulator</fullName>
    </submittedName>
</protein>
<gene>
    <name evidence="6" type="ORF">KH142_02235</name>
</gene>
<dbReference type="Gene3D" id="1.10.10.10">
    <property type="entry name" value="Winged helix-like DNA-binding domain superfamily/Winged helix DNA-binding domain"/>
    <property type="match status" value="1"/>
</dbReference>
<feature type="transmembrane region" description="Helical" evidence="4">
    <location>
        <begin position="272"/>
        <end position="294"/>
    </location>
</feature>
<dbReference type="Proteomes" id="UP000727506">
    <property type="component" value="Unassembled WGS sequence"/>
</dbReference>
<keyword evidence="4" id="KW-1133">Transmembrane helix</keyword>
<dbReference type="PROSITE" id="PS00622">
    <property type="entry name" value="HTH_LUXR_1"/>
    <property type="match status" value="1"/>
</dbReference>
<evidence type="ECO:0000256" key="4">
    <source>
        <dbReference type="SAM" id="Phobius"/>
    </source>
</evidence>
<reference evidence="6" key="1">
    <citation type="submission" date="2021-02" db="EMBL/GenBank/DDBJ databases">
        <title>Infant gut strain persistence is associated with maternal origin, phylogeny, and functional potential including surface adhesion and iron acquisition.</title>
        <authorList>
            <person name="Lou Y.C."/>
        </authorList>
    </citation>
    <scope>NUCLEOTIDE SEQUENCE</scope>
    <source>
        <strain evidence="6">L2_039_000G1_dasL2_039_000G1_concoct_11</strain>
    </source>
</reference>
<feature type="transmembrane region" description="Helical" evidence="4">
    <location>
        <begin position="142"/>
        <end position="163"/>
    </location>
</feature>
<dbReference type="PANTHER" id="PTHR44688">
    <property type="entry name" value="DNA-BINDING TRANSCRIPTIONAL ACTIVATOR DEVR_DOSR"/>
    <property type="match status" value="1"/>
</dbReference>
<name>A0A943UX13_9ACTN</name>
<organism evidence="6 7">
    <name type="scientific">Slackia piriformis</name>
    <dbReference type="NCBI Taxonomy" id="626934"/>
    <lineage>
        <taxon>Bacteria</taxon>
        <taxon>Bacillati</taxon>
        <taxon>Actinomycetota</taxon>
        <taxon>Coriobacteriia</taxon>
        <taxon>Eggerthellales</taxon>
        <taxon>Eggerthellaceae</taxon>
        <taxon>Slackia</taxon>
    </lineage>
</organism>
<feature type="transmembrane region" description="Helical" evidence="4">
    <location>
        <begin position="207"/>
        <end position="228"/>
    </location>
</feature>
<evidence type="ECO:0000256" key="1">
    <source>
        <dbReference type="ARBA" id="ARBA00023015"/>
    </source>
</evidence>
<dbReference type="PRINTS" id="PR00038">
    <property type="entry name" value="HTHLUXR"/>
</dbReference>
<feature type="transmembrane region" description="Helical" evidence="4">
    <location>
        <begin position="367"/>
        <end position="387"/>
    </location>
</feature>
<evidence type="ECO:0000313" key="7">
    <source>
        <dbReference type="Proteomes" id="UP000727506"/>
    </source>
</evidence>
<dbReference type="CDD" id="cd06170">
    <property type="entry name" value="LuxR_C_like"/>
    <property type="match status" value="1"/>
</dbReference>
<keyword evidence="2" id="KW-0238">DNA-binding</keyword>
<accession>A0A943UX13</accession>
<keyword evidence="4" id="KW-0812">Transmembrane</keyword>
<feature type="transmembrane region" description="Helical" evidence="4">
    <location>
        <begin position="300"/>
        <end position="321"/>
    </location>
</feature>
<feature type="transmembrane region" description="Helical" evidence="4">
    <location>
        <begin position="20"/>
        <end position="40"/>
    </location>
</feature>
<feature type="transmembrane region" description="Helical" evidence="4">
    <location>
        <begin position="81"/>
        <end position="104"/>
    </location>
</feature>
<sequence length="480" mass="50456">MRLSEHALASKAARIPDMPYLGISLLLAWHYCLWFVPGSTDALGLLSSHVTSTWLACLACTGIFALAGAALLVRIRVRADVLAGACAAVMAAATLLFCFVCPLADDPQPFCQASGVMLGASNAGFVLAWAERYTAMRASFSMKAVAPVFAGVVFASMLAARILFPSASALFTASLPLVSFAVYLRNGKEAQGRNAPLPLPRTTRVSMMRCVAALCATAVFLEATLSFVSGITPHELRGMGADGTLLPWNAAVGIVAIGSVLLAAASRAKQAAVYALIPFLVAFGIVALCLSLQGGPLCSLAAFSVCIGACVMLEVILVAFFGTLASKGYLSAPFSFALAVGLPRLAAALGDGCGIALRESGQGPTELVSAICLTGICVLAFSLIAVLRQERTIAFLTNEAPQADDTERVCDAAAHDFGLSPRETEILKLIARGNAVDAVAKKLVVSPYTVQTHVQHIYRKMQVHKRSELMDYLNLHRDEG</sequence>
<dbReference type="PANTHER" id="PTHR44688:SF16">
    <property type="entry name" value="DNA-BINDING TRANSCRIPTIONAL ACTIVATOR DEVR_DOSR"/>
    <property type="match status" value="1"/>
</dbReference>
<dbReference type="SMART" id="SM00421">
    <property type="entry name" value="HTH_LUXR"/>
    <property type="match status" value="1"/>
</dbReference>
<feature type="transmembrane region" description="Helical" evidence="4">
    <location>
        <begin position="110"/>
        <end position="130"/>
    </location>
</feature>
<dbReference type="GO" id="GO:0003677">
    <property type="term" value="F:DNA binding"/>
    <property type="evidence" value="ECO:0007669"/>
    <property type="project" value="UniProtKB-KW"/>
</dbReference>
<keyword evidence="4" id="KW-0472">Membrane</keyword>
<dbReference type="AlphaFoldDB" id="A0A943UX13"/>
<dbReference type="Pfam" id="PF00196">
    <property type="entry name" value="GerE"/>
    <property type="match status" value="1"/>
</dbReference>
<proteinExistence type="predicted"/>